<dbReference type="SUPFAM" id="SSF50156">
    <property type="entry name" value="PDZ domain-like"/>
    <property type="match status" value="1"/>
</dbReference>
<dbReference type="Proteomes" id="UP001168423">
    <property type="component" value="Unassembled WGS sequence"/>
</dbReference>
<dbReference type="PRINTS" id="PR01000">
    <property type="entry name" value="SREBPS2PTASE"/>
</dbReference>
<keyword evidence="8" id="KW-1185">Reference proteome</keyword>
<keyword evidence="3 5" id="KW-1133">Transmembrane helix</keyword>
<dbReference type="EMBL" id="VCYI01000005">
    <property type="protein sequence ID" value="MDN7012443.1"/>
    <property type="molecule type" value="Genomic_DNA"/>
</dbReference>
<dbReference type="InterPro" id="IPR008915">
    <property type="entry name" value="Peptidase_M50"/>
</dbReference>
<comment type="caution">
    <text evidence="7">The sequence shown here is derived from an EMBL/GenBank/DDBJ whole genome shotgun (WGS) entry which is preliminary data.</text>
</comment>
<feature type="transmembrane region" description="Helical" evidence="5">
    <location>
        <begin position="181"/>
        <end position="202"/>
    </location>
</feature>
<evidence type="ECO:0000256" key="4">
    <source>
        <dbReference type="ARBA" id="ARBA00023136"/>
    </source>
</evidence>
<dbReference type="Pfam" id="PF02163">
    <property type="entry name" value="Peptidase_M50"/>
    <property type="match status" value="1"/>
</dbReference>
<feature type="transmembrane region" description="Helical" evidence="5">
    <location>
        <begin position="60"/>
        <end position="84"/>
    </location>
</feature>
<evidence type="ECO:0000256" key="1">
    <source>
        <dbReference type="ARBA" id="ARBA00004127"/>
    </source>
</evidence>
<feature type="transmembrane region" description="Helical" evidence="5">
    <location>
        <begin position="411"/>
        <end position="440"/>
    </location>
</feature>
<protein>
    <submittedName>
        <fullName evidence="7">PDZ domain-containing protein</fullName>
    </submittedName>
</protein>
<keyword evidence="2 5" id="KW-0812">Transmembrane</keyword>
<evidence type="ECO:0000259" key="6">
    <source>
        <dbReference type="Pfam" id="PF02163"/>
    </source>
</evidence>
<evidence type="ECO:0000313" key="8">
    <source>
        <dbReference type="Proteomes" id="UP001168423"/>
    </source>
</evidence>
<keyword evidence="4 5" id="KW-0472">Membrane</keyword>
<evidence type="ECO:0000313" key="7">
    <source>
        <dbReference type="EMBL" id="MDN7012443.1"/>
    </source>
</evidence>
<comment type="subcellular location">
    <subcellularLocation>
        <location evidence="1">Endomembrane system</location>
        <topology evidence="1">Multi-pass membrane protein</topology>
    </subcellularLocation>
</comment>
<evidence type="ECO:0000256" key="3">
    <source>
        <dbReference type="ARBA" id="ARBA00022989"/>
    </source>
</evidence>
<gene>
    <name evidence="7" type="ORF">FGW20_05185</name>
</gene>
<sequence length="443" mass="48725">MNWLQILLLLVAAYLLIAYYIRERGLFKDHVMFFGPILAIKTERVGFFDWFRKFGTILRAYATLGVLLVVVISAFMTLALLVAVPQYLVHTPEPTGIYDPRNLLAIPGVNEAIPITAAVFLGLLLTIVIHEFGHAILARVEDMRVRSMGLLIAVIPIGAFVEPEEEDVEAAKGMPKIRMFGAGITNNIVIGLACFVVMFLLMGMATPLAVPLVQGVYQDYPADDAGLPGYSVITNINGVPVANQEEIAALMDGTRPGEAVTLTAEKDGVENTYTLTLAEWPEVLDGDQDSGFMGVYYYSAPAVKEHIGNIADLGLLAPLYLTIAPIDAFIQGNTQQLGILLTDTPEQMAWQEPFPLFWGTVHLLFWTGWFNLLVGMFNAIPIVPLDGGYMMKEGVERFFERRGWSQYAQKVVASISGFVTVMLILLITMPMIVAALRFVLAMG</sequence>
<name>A0ABT8M1B1_9EURY</name>
<dbReference type="CDD" id="cd05709">
    <property type="entry name" value="S2P-M50"/>
    <property type="match status" value="1"/>
</dbReference>
<evidence type="ECO:0000256" key="5">
    <source>
        <dbReference type="SAM" id="Phobius"/>
    </source>
</evidence>
<feature type="transmembrane region" description="Helical" evidence="5">
    <location>
        <begin position="112"/>
        <end position="133"/>
    </location>
</feature>
<dbReference type="PANTHER" id="PTHR13325">
    <property type="entry name" value="PROTEASE M50 MEMBRANE-BOUND TRANSCRIPTION FACTOR SITE 2 PROTEASE"/>
    <property type="match status" value="1"/>
</dbReference>
<proteinExistence type="predicted"/>
<feature type="transmembrane region" description="Helical" evidence="5">
    <location>
        <begin position="356"/>
        <end position="380"/>
    </location>
</feature>
<dbReference type="RefSeq" id="WP_301677032.1">
    <property type="nucleotide sequence ID" value="NZ_VCYI01000005.1"/>
</dbReference>
<evidence type="ECO:0000256" key="2">
    <source>
        <dbReference type="ARBA" id="ARBA00022692"/>
    </source>
</evidence>
<reference evidence="7" key="1">
    <citation type="submission" date="2019-05" db="EMBL/GenBank/DDBJ databases">
        <title>Isolation and characterization of methanogens from the cold seep sediment at Four-Way Closure Ridge.</title>
        <authorList>
            <person name="You Y.-T."/>
            <person name="Chen S.-C."/>
            <person name="Zhang W.-L."/>
            <person name="Lai M.-C."/>
        </authorList>
    </citation>
    <scope>NUCLEOTIDE SEQUENCE</scope>
    <source>
        <strain evidence="7">FWC-SCC3</strain>
    </source>
</reference>
<dbReference type="Gene3D" id="2.30.42.10">
    <property type="match status" value="1"/>
</dbReference>
<dbReference type="InterPro" id="IPR036034">
    <property type="entry name" value="PDZ_sf"/>
</dbReference>
<dbReference type="InterPro" id="IPR001193">
    <property type="entry name" value="MBTPS2"/>
</dbReference>
<feature type="transmembrane region" description="Helical" evidence="5">
    <location>
        <begin position="6"/>
        <end position="22"/>
    </location>
</feature>
<organism evidence="7 8">
    <name type="scientific">Methanoculleus methanifontis</name>
    <dbReference type="NCBI Taxonomy" id="2584086"/>
    <lineage>
        <taxon>Archaea</taxon>
        <taxon>Methanobacteriati</taxon>
        <taxon>Methanobacteriota</taxon>
        <taxon>Stenosarchaea group</taxon>
        <taxon>Methanomicrobia</taxon>
        <taxon>Methanomicrobiales</taxon>
        <taxon>Methanomicrobiaceae</taxon>
        <taxon>Methanoculleus</taxon>
    </lineage>
</organism>
<dbReference type="PANTHER" id="PTHR13325:SF3">
    <property type="entry name" value="MEMBRANE-BOUND TRANSCRIPTION FACTOR SITE-2 PROTEASE"/>
    <property type="match status" value="1"/>
</dbReference>
<accession>A0ABT8M1B1</accession>
<feature type="domain" description="Peptidase M50" evidence="6">
    <location>
        <begin position="119"/>
        <end position="422"/>
    </location>
</feature>